<dbReference type="STRING" id="670155.SAMN04488001_0762"/>
<dbReference type="InterPro" id="IPR036365">
    <property type="entry name" value="PGBD-like_sf"/>
</dbReference>
<dbReference type="InterPro" id="IPR009003">
    <property type="entry name" value="Peptidase_S1_PA"/>
</dbReference>
<keyword evidence="1" id="KW-0732">Signal</keyword>
<evidence type="ECO:0000313" key="4">
    <source>
        <dbReference type="Proteomes" id="UP000199441"/>
    </source>
</evidence>
<evidence type="ECO:0000259" key="2">
    <source>
        <dbReference type="Pfam" id="PF01471"/>
    </source>
</evidence>
<feature type="domain" description="Peptidoglycan binding-like" evidence="2">
    <location>
        <begin position="162"/>
        <end position="214"/>
    </location>
</feature>
<dbReference type="Gene3D" id="1.10.101.10">
    <property type="entry name" value="PGBD-like superfamily/PGBD"/>
    <property type="match status" value="1"/>
</dbReference>
<dbReference type="Proteomes" id="UP000199441">
    <property type="component" value="Unassembled WGS sequence"/>
</dbReference>
<sequence>MSRSVFAALFLTASGVAFSAAAQTWVQVEALPDLRTAQERARAYGSALKDVNGFRLSSGWYALALGPYGEDEARAKLRELRSAGIIPSDSYLSDEAPYRKQFWPVGAAAGTAPAAPVEAPQAEAPVAQAPVVEPAAPAPVVELEETPREARASEGLLSRDQKKDLQIALQWFGFYKSSIDGSFGKGTRTSMAKWQEANGYQATGILTTKQRAQLTDSYTSALAALGLGVVKEEKAGIEITMPIGLVEFDKYEYPFVQYREKDGNGMQAMLISQPGDADTLFGLYEIMQTLEIVPLEGERSKGRRSFTLTGQNEDIHSYTYARAEGGYVKGFSLVYPPAKAADMARVIEIMQDSMTVTEGTLTPDLSDAATQGVDLLSGLDVRQPLQSRSGFYVDGRGHVLTTAETVASCGRITLDNTYEATVTATGNGLALLAPSTSLVPLNYAAFATSPGRLRSAVAVAGYSYEGALDAPTLTYGTLEDLKGLGGEAELARLELDALPGDVGGPVLSGSGAVSGMLVDHDLSGKALPSGVRFALKASELATFLSENGVTAVANDSVKTLDAEDLATLGTDMTVLVNCWE</sequence>
<accession>A0A1H2SBU0</accession>
<evidence type="ECO:0000256" key="1">
    <source>
        <dbReference type="SAM" id="SignalP"/>
    </source>
</evidence>
<gene>
    <name evidence="3" type="ORF">SAMN04488001_0762</name>
</gene>
<keyword evidence="4" id="KW-1185">Reference proteome</keyword>
<organism evidence="3 4">
    <name type="scientific">Litoreibacter albidus</name>
    <dbReference type="NCBI Taxonomy" id="670155"/>
    <lineage>
        <taxon>Bacteria</taxon>
        <taxon>Pseudomonadati</taxon>
        <taxon>Pseudomonadota</taxon>
        <taxon>Alphaproteobacteria</taxon>
        <taxon>Rhodobacterales</taxon>
        <taxon>Roseobacteraceae</taxon>
        <taxon>Litoreibacter</taxon>
    </lineage>
</organism>
<dbReference type="InterPro" id="IPR002477">
    <property type="entry name" value="Peptidoglycan-bd-like"/>
</dbReference>
<dbReference type="SUPFAM" id="SSF50494">
    <property type="entry name" value="Trypsin-like serine proteases"/>
    <property type="match status" value="1"/>
</dbReference>
<protein>
    <submittedName>
        <fullName evidence="3">Trypsin-like peptidase domain-containing protein</fullName>
    </submittedName>
</protein>
<feature type="chain" id="PRO_5011456268" evidence="1">
    <location>
        <begin position="23"/>
        <end position="580"/>
    </location>
</feature>
<dbReference type="OrthoDB" id="6810892at2"/>
<dbReference type="InterPro" id="IPR036366">
    <property type="entry name" value="PGBDSf"/>
</dbReference>
<dbReference type="RefSeq" id="WP_089944645.1">
    <property type="nucleotide sequence ID" value="NZ_FNOI01000001.1"/>
</dbReference>
<reference evidence="4" key="1">
    <citation type="submission" date="2016-10" db="EMBL/GenBank/DDBJ databases">
        <authorList>
            <person name="Varghese N."/>
            <person name="Submissions S."/>
        </authorList>
    </citation>
    <scope>NUCLEOTIDE SEQUENCE [LARGE SCALE GENOMIC DNA]</scope>
    <source>
        <strain evidence="4">DSM 26922</strain>
    </source>
</reference>
<feature type="signal peptide" evidence="1">
    <location>
        <begin position="1"/>
        <end position="22"/>
    </location>
</feature>
<dbReference type="Pfam" id="PF13365">
    <property type="entry name" value="Trypsin_2"/>
    <property type="match status" value="1"/>
</dbReference>
<dbReference type="AlphaFoldDB" id="A0A1H2SBU0"/>
<dbReference type="SUPFAM" id="SSF47090">
    <property type="entry name" value="PGBD-like"/>
    <property type="match status" value="1"/>
</dbReference>
<proteinExistence type="predicted"/>
<dbReference type="Gene3D" id="2.40.10.120">
    <property type="match status" value="1"/>
</dbReference>
<name>A0A1H2SBU0_9RHOB</name>
<dbReference type="EMBL" id="FNOI01000001">
    <property type="protein sequence ID" value="SDW28977.1"/>
    <property type="molecule type" value="Genomic_DNA"/>
</dbReference>
<evidence type="ECO:0000313" key="3">
    <source>
        <dbReference type="EMBL" id="SDW28977.1"/>
    </source>
</evidence>
<dbReference type="Pfam" id="PF01471">
    <property type="entry name" value="PG_binding_1"/>
    <property type="match status" value="1"/>
</dbReference>